<dbReference type="Proteomes" id="UP001589789">
    <property type="component" value="Unassembled WGS sequence"/>
</dbReference>
<comment type="caution">
    <text evidence="6">The sequence shown here is derived from an EMBL/GenBank/DDBJ whole genome shotgun (WGS) entry which is preliminary data.</text>
</comment>
<dbReference type="RefSeq" id="WP_377050836.1">
    <property type="nucleotide sequence ID" value="NZ_JBHLVZ010000032.1"/>
</dbReference>
<evidence type="ECO:0000256" key="3">
    <source>
        <dbReference type="ARBA" id="ARBA00022989"/>
    </source>
</evidence>
<dbReference type="PANTHER" id="PTHR36985:SF1">
    <property type="entry name" value="TRANSLOCATION AND ASSEMBLY MODULE SUBUNIT TAMB"/>
    <property type="match status" value="1"/>
</dbReference>
<name>A0ABV6IS08_9PROT</name>
<evidence type="ECO:0000256" key="1">
    <source>
        <dbReference type="ARBA" id="ARBA00004167"/>
    </source>
</evidence>
<proteinExistence type="predicted"/>
<evidence type="ECO:0000256" key="5">
    <source>
        <dbReference type="SAM" id="SignalP"/>
    </source>
</evidence>
<keyword evidence="5" id="KW-0732">Signal</keyword>
<evidence type="ECO:0000313" key="6">
    <source>
        <dbReference type="EMBL" id="MFC0386404.1"/>
    </source>
</evidence>
<comment type="subcellular location">
    <subcellularLocation>
        <location evidence="1">Membrane</location>
        <topology evidence="1">Single-pass membrane protein</topology>
    </subcellularLocation>
</comment>
<gene>
    <name evidence="6" type="ORF">ACFFIC_12760</name>
</gene>
<evidence type="ECO:0000313" key="7">
    <source>
        <dbReference type="Proteomes" id="UP001589789"/>
    </source>
</evidence>
<protein>
    <recommendedName>
        <fullName evidence="8">DUF490 domain-containing protein</fullName>
    </recommendedName>
</protein>
<organism evidence="6 7">
    <name type="scientific">Muricoccus vinaceus</name>
    <dbReference type="NCBI Taxonomy" id="424704"/>
    <lineage>
        <taxon>Bacteria</taxon>
        <taxon>Pseudomonadati</taxon>
        <taxon>Pseudomonadota</taxon>
        <taxon>Alphaproteobacteria</taxon>
        <taxon>Acetobacterales</taxon>
        <taxon>Roseomonadaceae</taxon>
        <taxon>Muricoccus</taxon>
    </lineage>
</organism>
<keyword evidence="3" id="KW-1133">Transmembrane helix</keyword>
<keyword evidence="7" id="KW-1185">Reference proteome</keyword>
<feature type="signal peptide" evidence="5">
    <location>
        <begin position="1"/>
        <end position="21"/>
    </location>
</feature>
<sequence>MAPRLVPLVTLALFLIGAAMAQDDAARSPSFLERQLETLVPGLRVEGLSGAWRAAPVAERITLSDAQGIWLTMQEVRLDLAPTALLRGVLRLEALDAALVRVERLPVAPTLSPPAGNPPPGQGGLLPALPDLPVDLSLDHLGVQRLELAEAVLGQAAVFSLTGSAGLEAGRLAADLSLRRLDREGSVALNLALAPKANRLNARVELREPEGGLVPTLLGLPQHPVTLELNLDGPADGAALSVQAQLGPEIALDVQGTVRSLADGSFGARLQGQARAAPLVPAEYAGLLFPAQLTLDADRSANGPLAISELRLKMPSGQGSVNGTFDIAREVPDLTIRLALDQAARFAPLLPQGVAWEALQAEAHVTGTLSAPEVRLEATPRAFTTGIRQADAVLGASPTLSGTASLPGPRIDMTFQGQEGQLAVVGSLAEPADLTARLVLPRLEVLGAGSEGALEATAQVAGPLSDPTVTLAARSGQLTLAGRTLRGISLDARLEAPATAPWAEAQLEATLDGQPVSLVLRGRPDARRLRLEQARLQVGPGVLTATGILDPDALLFDGSAQLDAPALAPLGRLAGIEGLEGQLRASGEFGPRDGVQGFDLALEAPRLAYAGNSGRLRATAKGTPGAFAWGQRLRHSRARSPRAAAWRWRTRAGRQSLQRCGSRLWERRSASPPLPGP</sequence>
<keyword evidence="4" id="KW-0472">Membrane</keyword>
<evidence type="ECO:0000256" key="2">
    <source>
        <dbReference type="ARBA" id="ARBA00022692"/>
    </source>
</evidence>
<reference evidence="6 7" key="1">
    <citation type="submission" date="2024-09" db="EMBL/GenBank/DDBJ databases">
        <authorList>
            <person name="Sun Q."/>
            <person name="Mori K."/>
        </authorList>
    </citation>
    <scope>NUCLEOTIDE SEQUENCE [LARGE SCALE GENOMIC DNA]</scope>
    <source>
        <strain evidence="6 7">CCM 7468</strain>
    </source>
</reference>
<dbReference type="EMBL" id="JBHLVZ010000032">
    <property type="protein sequence ID" value="MFC0386404.1"/>
    <property type="molecule type" value="Genomic_DNA"/>
</dbReference>
<keyword evidence="2" id="KW-0812">Transmembrane</keyword>
<evidence type="ECO:0000256" key="4">
    <source>
        <dbReference type="ARBA" id="ARBA00023136"/>
    </source>
</evidence>
<dbReference type="PANTHER" id="PTHR36985">
    <property type="entry name" value="TRANSLOCATION AND ASSEMBLY MODULE SUBUNIT TAMB"/>
    <property type="match status" value="1"/>
</dbReference>
<accession>A0ABV6IS08</accession>
<evidence type="ECO:0008006" key="8">
    <source>
        <dbReference type="Google" id="ProtNLM"/>
    </source>
</evidence>
<feature type="chain" id="PRO_5046476628" description="DUF490 domain-containing protein" evidence="5">
    <location>
        <begin position="22"/>
        <end position="677"/>
    </location>
</feature>